<dbReference type="PANTHER" id="PTHR24300">
    <property type="entry name" value="CYTOCHROME P450 508A4-RELATED"/>
    <property type="match status" value="1"/>
</dbReference>
<dbReference type="GO" id="GO:0016712">
    <property type="term" value="F:oxidoreductase activity, acting on paired donors, with incorporation or reduction of molecular oxygen, reduced flavin or flavoprotein as one donor, and incorporation of one atom of oxygen"/>
    <property type="evidence" value="ECO:0007669"/>
    <property type="project" value="TreeGrafter"/>
</dbReference>
<evidence type="ECO:0000313" key="5">
    <source>
        <dbReference type="EMBL" id="RWS11560.1"/>
    </source>
</evidence>
<dbReference type="GO" id="GO:0008395">
    <property type="term" value="F:steroid hydroxylase activity"/>
    <property type="evidence" value="ECO:0007669"/>
    <property type="project" value="TreeGrafter"/>
</dbReference>
<sequence length="158" mass="18330">YGKIMKINLYGNDYFVLSDFETITEAYVKQGENFSGRPVDEFSLMGLVFGEQMLMRTENKFHQIHRKFIVSKLRELGVTKAHFDEVIINQCDSFIAEIEAINGQPFDILDYLDIYTSNVFSAMVFSKSFDKNDTNYKVFRNASKLFFVATPELDGFYT</sequence>
<dbReference type="AlphaFoldDB" id="A0A443R8G5"/>
<evidence type="ECO:0000313" key="6">
    <source>
        <dbReference type="Proteomes" id="UP000288716"/>
    </source>
</evidence>
<keyword evidence="6" id="KW-1185">Reference proteome</keyword>
<evidence type="ECO:0000256" key="4">
    <source>
        <dbReference type="ARBA" id="ARBA00023033"/>
    </source>
</evidence>
<dbReference type="Gene3D" id="1.10.630.10">
    <property type="entry name" value="Cytochrome P450"/>
    <property type="match status" value="1"/>
</dbReference>
<proteinExistence type="inferred from homology"/>
<dbReference type="InterPro" id="IPR002401">
    <property type="entry name" value="Cyt_P450_E_grp-I"/>
</dbReference>
<evidence type="ECO:0000256" key="2">
    <source>
        <dbReference type="ARBA" id="ARBA00022723"/>
    </source>
</evidence>
<keyword evidence="2" id="KW-0479">Metal-binding</keyword>
<protein>
    <submittedName>
        <fullName evidence="5">Cytochrome P450 2C20-like protein</fullName>
    </submittedName>
</protein>
<reference evidence="5 6" key="1">
    <citation type="journal article" date="2018" name="Gigascience">
        <title>Genomes of trombidid mites reveal novel predicted allergens and laterally-transferred genes associated with secondary metabolism.</title>
        <authorList>
            <person name="Dong X."/>
            <person name="Chaisiri K."/>
            <person name="Xia D."/>
            <person name="Armstrong S.D."/>
            <person name="Fang Y."/>
            <person name="Donnelly M.J."/>
            <person name="Kadowaki T."/>
            <person name="McGarry J.W."/>
            <person name="Darby A.C."/>
            <person name="Makepeace B.L."/>
        </authorList>
    </citation>
    <scope>NUCLEOTIDE SEQUENCE [LARGE SCALE GENOMIC DNA]</scope>
    <source>
        <strain evidence="5">UoL-UT</strain>
    </source>
</reference>
<dbReference type="Proteomes" id="UP000288716">
    <property type="component" value="Unassembled WGS sequence"/>
</dbReference>
<dbReference type="STRING" id="299467.A0A443R8G5"/>
<dbReference type="GO" id="GO:0020037">
    <property type="term" value="F:heme binding"/>
    <property type="evidence" value="ECO:0007669"/>
    <property type="project" value="InterPro"/>
</dbReference>
<dbReference type="EMBL" id="NCKV01049101">
    <property type="protein sequence ID" value="RWS11560.1"/>
    <property type="molecule type" value="Genomic_DNA"/>
</dbReference>
<evidence type="ECO:0000256" key="1">
    <source>
        <dbReference type="ARBA" id="ARBA00010617"/>
    </source>
</evidence>
<dbReference type="GO" id="GO:0006805">
    <property type="term" value="P:xenobiotic metabolic process"/>
    <property type="evidence" value="ECO:0007669"/>
    <property type="project" value="TreeGrafter"/>
</dbReference>
<dbReference type="InterPro" id="IPR050182">
    <property type="entry name" value="Cytochrome_P450_fam2"/>
</dbReference>
<dbReference type="OrthoDB" id="6507093at2759"/>
<dbReference type="InterPro" id="IPR036396">
    <property type="entry name" value="Cyt_P450_sf"/>
</dbReference>
<dbReference type="VEuPathDB" id="VectorBase:LDEU014063"/>
<dbReference type="InterPro" id="IPR001128">
    <property type="entry name" value="Cyt_P450"/>
</dbReference>
<comment type="caution">
    <text evidence="5">The sequence shown here is derived from an EMBL/GenBank/DDBJ whole genome shotgun (WGS) entry which is preliminary data.</text>
</comment>
<dbReference type="SUPFAM" id="SSF48264">
    <property type="entry name" value="Cytochrome P450"/>
    <property type="match status" value="1"/>
</dbReference>
<name>A0A443R8G5_9ACAR</name>
<accession>A0A443R8G5</accession>
<keyword evidence="4" id="KW-0560">Oxidoreductase</keyword>
<evidence type="ECO:0000256" key="3">
    <source>
        <dbReference type="ARBA" id="ARBA00023004"/>
    </source>
</evidence>
<keyword evidence="3" id="KW-0408">Iron</keyword>
<dbReference type="GO" id="GO:0005506">
    <property type="term" value="F:iron ion binding"/>
    <property type="evidence" value="ECO:0007669"/>
    <property type="project" value="InterPro"/>
</dbReference>
<feature type="non-terminal residue" evidence="5">
    <location>
        <position position="1"/>
    </location>
</feature>
<feature type="non-terminal residue" evidence="5">
    <location>
        <position position="158"/>
    </location>
</feature>
<dbReference type="Pfam" id="PF00067">
    <property type="entry name" value="p450"/>
    <property type="match status" value="1"/>
</dbReference>
<gene>
    <name evidence="5" type="ORF">B4U80_12596</name>
</gene>
<dbReference type="GO" id="GO:0005737">
    <property type="term" value="C:cytoplasm"/>
    <property type="evidence" value="ECO:0007669"/>
    <property type="project" value="TreeGrafter"/>
</dbReference>
<dbReference type="PANTHER" id="PTHR24300:SF397">
    <property type="entry name" value="CYTOCHROME P450 2U1"/>
    <property type="match status" value="1"/>
</dbReference>
<dbReference type="PRINTS" id="PR00463">
    <property type="entry name" value="EP450I"/>
</dbReference>
<organism evidence="5 6">
    <name type="scientific">Leptotrombidium deliense</name>
    <dbReference type="NCBI Taxonomy" id="299467"/>
    <lineage>
        <taxon>Eukaryota</taxon>
        <taxon>Metazoa</taxon>
        <taxon>Ecdysozoa</taxon>
        <taxon>Arthropoda</taxon>
        <taxon>Chelicerata</taxon>
        <taxon>Arachnida</taxon>
        <taxon>Acari</taxon>
        <taxon>Acariformes</taxon>
        <taxon>Trombidiformes</taxon>
        <taxon>Prostigmata</taxon>
        <taxon>Anystina</taxon>
        <taxon>Parasitengona</taxon>
        <taxon>Trombiculoidea</taxon>
        <taxon>Trombiculidae</taxon>
        <taxon>Leptotrombidium</taxon>
    </lineage>
</organism>
<comment type="similarity">
    <text evidence="1">Belongs to the cytochrome P450 family.</text>
</comment>
<keyword evidence="4" id="KW-0503">Monooxygenase</keyword>
<dbReference type="GO" id="GO:0006082">
    <property type="term" value="P:organic acid metabolic process"/>
    <property type="evidence" value="ECO:0007669"/>
    <property type="project" value="TreeGrafter"/>
</dbReference>